<gene>
    <name evidence="1" type="ORF">BEK98_23270</name>
</gene>
<dbReference type="EMBL" id="MCGQ01000020">
    <property type="protein sequence ID" value="OXY93150.1"/>
    <property type="molecule type" value="Genomic_DNA"/>
</dbReference>
<proteinExistence type="predicted"/>
<comment type="caution">
    <text evidence="1">The sequence shown here is derived from an EMBL/GenBank/DDBJ whole genome shotgun (WGS) entry which is preliminary data.</text>
</comment>
<organism evidence="1 2">
    <name type="scientific">Streptomyces diastatochromogenes</name>
    <dbReference type="NCBI Taxonomy" id="42236"/>
    <lineage>
        <taxon>Bacteria</taxon>
        <taxon>Bacillati</taxon>
        <taxon>Actinomycetota</taxon>
        <taxon>Actinomycetes</taxon>
        <taxon>Kitasatosporales</taxon>
        <taxon>Streptomycetaceae</taxon>
        <taxon>Streptomyces</taxon>
    </lineage>
</organism>
<name>A0A233SBV2_STRDA</name>
<sequence length="76" mass="8793">MVYEAVYKRFKQISIVNYDVKRLSDPGAVGHLGAYSSEIVQDLQGQLSEAGIYEALRTLHSRKILREEQQRWRIAL</sequence>
<evidence type="ECO:0000313" key="2">
    <source>
        <dbReference type="Proteomes" id="UP000215483"/>
    </source>
</evidence>
<accession>A0A233SBV2</accession>
<protein>
    <submittedName>
        <fullName evidence="1">Uncharacterized protein</fullName>
    </submittedName>
</protein>
<dbReference type="AlphaFoldDB" id="A0A233SBV2"/>
<keyword evidence="2" id="KW-1185">Reference proteome</keyword>
<dbReference type="Proteomes" id="UP000215483">
    <property type="component" value="Unassembled WGS sequence"/>
</dbReference>
<reference evidence="1 2" key="1">
    <citation type="submission" date="2016-07" db="EMBL/GenBank/DDBJ databases">
        <title>Draft genome of Streptomyces diastatochromogenes.</title>
        <authorList>
            <person name="Podduturi R."/>
            <person name="Lukassen M.B."/>
            <person name="Clausen N."/>
            <person name="Nielsen J.L."/>
            <person name="Jorgensen N.O."/>
        </authorList>
    </citation>
    <scope>NUCLEOTIDE SEQUENCE [LARGE SCALE GENOMIC DNA]</scope>
    <source>
        <strain evidence="1 2">DSM 40608</strain>
    </source>
</reference>
<evidence type="ECO:0000313" key="1">
    <source>
        <dbReference type="EMBL" id="OXY93150.1"/>
    </source>
</evidence>